<protein>
    <submittedName>
        <fullName evidence="4">Uncharacterized protein</fullName>
    </submittedName>
</protein>
<dbReference type="Proteomes" id="UP001054902">
    <property type="component" value="Unassembled WGS sequence"/>
</dbReference>
<organism evidence="4 5">
    <name type="scientific">Chaetoceros tenuissimus</name>
    <dbReference type="NCBI Taxonomy" id="426638"/>
    <lineage>
        <taxon>Eukaryota</taxon>
        <taxon>Sar</taxon>
        <taxon>Stramenopiles</taxon>
        <taxon>Ochrophyta</taxon>
        <taxon>Bacillariophyta</taxon>
        <taxon>Coscinodiscophyceae</taxon>
        <taxon>Chaetocerotophycidae</taxon>
        <taxon>Chaetocerotales</taxon>
        <taxon>Chaetocerotaceae</taxon>
        <taxon>Chaetoceros</taxon>
    </lineage>
</organism>
<feature type="region of interest" description="Disordered" evidence="1">
    <location>
        <begin position="80"/>
        <end position="132"/>
    </location>
</feature>
<feature type="chain" id="PRO_5041925815" evidence="3">
    <location>
        <begin position="23"/>
        <end position="265"/>
    </location>
</feature>
<keyword evidence="3" id="KW-0732">Signal</keyword>
<gene>
    <name evidence="4" type="ORF">CTEN210_09537</name>
</gene>
<evidence type="ECO:0000313" key="4">
    <source>
        <dbReference type="EMBL" id="GFH53061.1"/>
    </source>
</evidence>
<keyword evidence="5" id="KW-1185">Reference proteome</keyword>
<feature type="compositionally biased region" description="Basic and acidic residues" evidence="1">
    <location>
        <begin position="93"/>
        <end position="120"/>
    </location>
</feature>
<reference evidence="4 5" key="1">
    <citation type="journal article" date="2021" name="Sci. Rep.">
        <title>The genome of the diatom Chaetoceros tenuissimus carries an ancient integrated fragment of an extant virus.</title>
        <authorList>
            <person name="Hongo Y."/>
            <person name="Kimura K."/>
            <person name="Takaki Y."/>
            <person name="Yoshida Y."/>
            <person name="Baba S."/>
            <person name="Kobayashi G."/>
            <person name="Nagasaki K."/>
            <person name="Hano T."/>
            <person name="Tomaru Y."/>
        </authorList>
    </citation>
    <scope>NUCLEOTIDE SEQUENCE [LARGE SCALE GENOMIC DNA]</scope>
    <source>
        <strain evidence="4 5">NIES-3715</strain>
    </source>
</reference>
<keyword evidence="2" id="KW-0812">Transmembrane</keyword>
<accession>A0AAD3CXR0</accession>
<evidence type="ECO:0000313" key="5">
    <source>
        <dbReference type="Proteomes" id="UP001054902"/>
    </source>
</evidence>
<dbReference type="AlphaFoldDB" id="A0AAD3CXR0"/>
<comment type="caution">
    <text evidence="4">The sequence shown here is derived from an EMBL/GenBank/DDBJ whole genome shotgun (WGS) entry which is preliminary data.</text>
</comment>
<proteinExistence type="predicted"/>
<evidence type="ECO:0000256" key="2">
    <source>
        <dbReference type="SAM" id="Phobius"/>
    </source>
</evidence>
<dbReference type="PROSITE" id="PS51257">
    <property type="entry name" value="PROKAR_LIPOPROTEIN"/>
    <property type="match status" value="1"/>
</dbReference>
<sequence>MIPTRIYLLLTLSAAWTACTTAFGNVSNLVNRRNGSLKSSFNSIESIKRISTNLHMVKYEDDVPNEEGEELAKQFYEQLKKREESPNDDEELYDMKSKTKSSNDGEGESKKKFTGRRGEIDSTGTPSAGLFERGAGNGSIYAFPVERRGVSSSAGGSRFTGTASASSALSTKDRMMRDEINFMRIASSEATIVIQGVLVLLLLCGVLYVGASGGITDGSERFGALEDVANEFNGLGEAIDFSSLVNDDAASSVMSDVVKENSVWL</sequence>
<evidence type="ECO:0000256" key="1">
    <source>
        <dbReference type="SAM" id="MobiDB-lite"/>
    </source>
</evidence>
<keyword evidence="2" id="KW-1133">Transmembrane helix</keyword>
<dbReference type="EMBL" id="BLLK01000046">
    <property type="protein sequence ID" value="GFH53061.1"/>
    <property type="molecule type" value="Genomic_DNA"/>
</dbReference>
<feature type="transmembrane region" description="Helical" evidence="2">
    <location>
        <begin position="192"/>
        <end position="211"/>
    </location>
</feature>
<keyword evidence="2" id="KW-0472">Membrane</keyword>
<feature type="signal peptide" evidence="3">
    <location>
        <begin position="1"/>
        <end position="22"/>
    </location>
</feature>
<evidence type="ECO:0000256" key="3">
    <source>
        <dbReference type="SAM" id="SignalP"/>
    </source>
</evidence>
<name>A0AAD3CXR0_9STRA</name>